<keyword evidence="5 15" id="KW-0732">Signal</keyword>
<evidence type="ECO:0000256" key="6">
    <source>
        <dbReference type="ARBA" id="ARBA00022737"/>
    </source>
</evidence>
<keyword evidence="12" id="KW-0325">Glycoprotein</keyword>
<proteinExistence type="predicted"/>
<evidence type="ECO:0000259" key="17">
    <source>
        <dbReference type="PROSITE" id="PS51473"/>
    </source>
</evidence>
<evidence type="ECO:0000256" key="15">
    <source>
        <dbReference type="SAM" id="SignalP"/>
    </source>
</evidence>
<evidence type="ECO:0000256" key="13">
    <source>
        <dbReference type="PROSITE-ProRule" id="PRU10141"/>
    </source>
</evidence>
<comment type="subcellular location">
    <subcellularLocation>
        <location evidence="1">Membrane</location>
        <topology evidence="1">Single-pass membrane protein</topology>
    </subcellularLocation>
</comment>
<dbReference type="Gene3D" id="3.30.430.20">
    <property type="entry name" value="Gnk2 domain, C-X8-C-X2-C motif"/>
    <property type="match status" value="2"/>
</dbReference>
<dbReference type="PROSITE" id="PS51473">
    <property type="entry name" value="GNK2"/>
    <property type="match status" value="2"/>
</dbReference>
<feature type="domain" description="Gnk2-homologous" evidence="17">
    <location>
        <begin position="32"/>
        <end position="132"/>
    </location>
</feature>
<dbReference type="PANTHER" id="PTHR27002:SF1040">
    <property type="entry name" value="OS07G0538400 PROTEIN"/>
    <property type="match status" value="1"/>
</dbReference>
<dbReference type="SUPFAM" id="SSF56112">
    <property type="entry name" value="Protein kinase-like (PK-like)"/>
    <property type="match status" value="1"/>
</dbReference>
<dbReference type="InterPro" id="IPR038408">
    <property type="entry name" value="GNK2_sf"/>
</dbReference>
<evidence type="ECO:0000313" key="19">
    <source>
        <dbReference type="RefSeq" id="XP_039131580.1"/>
    </source>
</evidence>
<dbReference type="Pfam" id="PF01657">
    <property type="entry name" value="Stress-antifung"/>
    <property type="match status" value="2"/>
</dbReference>
<dbReference type="InterPro" id="IPR011009">
    <property type="entry name" value="Kinase-like_dom_sf"/>
</dbReference>
<keyword evidence="7 13" id="KW-0547">Nucleotide-binding</keyword>
<keyword evidence="9 13" id="KW-0067">ATP-binding</keyword>
<sequence>MAALQPLFILQALLHLLLLLLIFPSKTLSQNNPILVNCSTAANYTIPSPFATNLNLLLPNLIAAAANSSTLFSTATVGSTFGLAQCRPDASPFDCNACLNRSVATFSSQCPFRRYATVRFDLCILRYSDYPFFSKLADDGFVVLLNEDNATDPTVFTRRLDDLMDEISSKASRNTSRFGVGLVSVFSFEEYIYGMVQCTRDLSDGDCSLCLNRTVGILRRHCYWRIGCQCVSLSCIARFETQPFFSLSLLPPAPAPSMPVPLGTGGSPSTGNVGKSSSNSKKIVLVIVIPVVAAFLFVFAICFYLQKRVLVRKGRDRGDEPEFRSADSISFDLDTLRDATSNFSEENKLGEGGFGSVYKGTLKDGQEIAVKRLSTTSGQGFLELKNEVFLIAKLQHRNLVRLLGCCLEEQEKLLVYEYLPNASLDKHLFDPVRCELLDWTKRYKIIEGISRGLLYLHEDSRLRIIHRDLKTSNILLDEDMNPKISDFGFAKLFDVDETQGRTTRIAGTYGYMAPEYAVRGKFSIKSDVYSFGVMVLEIVTGRRNNGFEESGNGNAPNLLNYVWRYWNEGRALELKDRKLRDCVKVEEVLRCIHIGLLCVQEDPTKRPSMATVVVMLRSYSISLPTPSTPAFFLPTTTNREANMLDTGHTNQEAGRSRSISANQLSISIVEPR</sequence>
<dbReference type="InterPro" id="IPR008271">
    <property type="entry name" value="Ser/Thr_kinase_AS"/>
</dbReference>
<evidence type="ECO:0000256" key="9">
    <source>
        <dbReference type="ARBA" id="ARBA00022840"/>
    </source>
</evidence>
<dbReference type="GO" id="GO:0004674">
    <property type="term" value="F:protein serine/threonine kinase activity"/>
    <property type="evidence" value="ECO:0007669"/>
    <property type="project" value="UniProtKB-KW"/>
</dbReference>
<evidence type="ECO:0000256" key="14">
    <source>
        <dbReference type="SAM" id="Phobius"/>
    </source>
</evidence>
<feature type="domain" description="Gnk2-homologous" evidence="17">
    <location>
        <begin position="138"/>
        <end position="244"/>
    </location>
</feature>
<dbReference type="FunFam" id="1.10.510.10:FF:000129">
    <property type="entry name" value="cysteine-rich receptor-like protein kinase 10"/>
    <property type="match status" value="1"/>
</dbReference>
<name>A0AB40BVV5_DIOCR</name>
<feature type="chain" id="PRO_5044304993" evidence="15">
    <location>
        <begin position="30"/>
        <end position="672"/>
    </location>
</feature>
<feature type="domain" description="Protein kinase" evidence="16">
    <location>
        <begin position="343"/>
        <end position="620"/>
    </location>
</feature>
<evidence type="ECO:0000313" key="18">
    <source>
        <dbReference type="Proteomes" id="UP001515500"/>
    </source>
</evidence>
<dbReference type="InterPro" id="IPR001245">
    <property type="entry name" value="Ser-Thr/Tyr_kinase_cat_dom"/>
</dbReference>
<dbReference type="GO" id="GO:0005524">
    <property type="term" value="F:ATP binding"/>
    <property type="evidence" value="ECO:0007669"/>
    <property type="project" value="UniProtKB-UniRule"/>
</dbReference>
<keyword evidence="2" id="KW-0723">Serine/threonine-protein kinase</keyword>
<evidence type="ECO:0000256" key="11">
    <source>
        <dbReference type="ARBA" id="ARBA00023136"/>
    </source>
</evidence>
<evidence type="ECO:0000259" key="16">
    <source>
        <dbReference type="PROSITE" id="PS50011"/>
    </source>
</evidence>
<dbReference type="AlphaFoldDB" id="A0AB40BVV5"/>
<protein>
    <submittedName>
        <fullName evidence="19">Receptor-like protein kinase At4g00960</fullName>
    </submittedName>
</protein>
<dbReference type="PROSITE" id="PS50011">
    <property type="entry name" value="PROTEIN_KINASE_DOM"/>
    <property type="match status" value="1"/>
</dbReference>
<evidence type="ECO:0000256" key="10">
    <source>
        <dbReference type="ARBA" id="ARBA00022989"/>
    </source>
</evidence>
<dbReference type="PANTHER" id="PTHR27002">
    <property type="entry name" value="RECEPTOR-LIKE SERINE/THREONINE-PROTEIN KINASE SD1-8"/>
    <property type="match status" value="1"/>
</dbReference>
<evidence type="ECO:0000256" key="7">
    <source>
        <dbReference type="ARBA" id="ARBA00022741"/>
    </source>
</evidence>
<dbReference type="Proteomes" id="UP001515500">
    <property type="component" value="Chromosome 8"/>
</dbReference>
<dbReference type="GeneID" id="120267966"/>
<keyword evidence="11 14" id="KW-0472">Membrane</keyword>
<organism evidence="18 19">
    <name type="scientific">Dioscorea cayennensis subsp. rotundata</name>
    <name type="common">White Guinea yam</name>
    <name type="synonym">Dioscorea rotundata</name>
    <dbReference type="NCBI Taxonomy" id="55577"/>
    <lineage>
        <taxon>Eukaryota</taxon>
        <taxon>Viridiplantae</taxon>
        <taxon>Streptophyta</taxon>
        <taxon>Embryophyta</taxon>
        <taxon>Tracheophyta</taxon>
        <taxon>Spermatophyta</taxon>
        <taxon>Magnoliopsida</taxon>
        <taxon>Liliopsida</taxon>
        <taxon>Dioscoreales</taxon>
        <taxon>Dioscoreaceae</taxon>
        <taxon>Dioscorea</taxon>
    </lineage>
</organism>
<dbReference type="Gene3D" id="1.10.510.10">
    <property type="entry name" value="Transferase(Phosphotransferase) domain 1"/>
    <property type="match status" value="1"/>
</dbReference>
<reference evidence="19" key="1">
    <citation type="submission" date="2025-08" db="UniProtKB">
        <authorList>
            <consortium name="RefSeq"/>
        </authorList>
    </citation>
    <scope>IDENTIFICATION</scope>
</reference>
<dbReference type="CDD" id="cd23509">
    <property type="entry name" value="Gnk2-like"/>
    <property type="match status" value="2"/>
</dbReference>
<evidence type="ECO:0000256" key="4">
    <source>
        <dbReference type="ARBA" id="ARBA00022692"/>
    </source>
</evidence>
<dbReference type="GO" id="GO:0005886">
    <property type="term" value="C:plasma membrane"/>
    <property type="evidence" value="ECO:0007669"/>
    <property type="project" value="TreeGrafter"/>
</dbReference>
<gene>
    <name evidence="19" type="primary">LOC120267966</name>
</gene>
<keyword evidence="6" id="KW-0677">Repeat</keyword>
<evidence type="ECO:0000256" key="1">
    <source>
        <dbReference type="ARBA" id="ARBA00004167"/>
    </source>
</evidence>
<evidence type="ECO:0000256" key="5">
    <source>
        <dbReference type="ARBA" id="ARBA00022729"/>
    </source>
</evidence>
<keyword evidence="10 14" id="KW-1133">Transmembrane helix</keyword>
<dbReference type="CDD" id="cd14066">
    <property type="entry name" value="STKc_IRAK"/>
    <property type="match status" value="1"/>
</dbReference>
<evidence type="ECO:0000256" key="3">
    <source>
        <dbReference type="ARBA" id="ARBA00022679"/>
    </source>
</evidence>
<dbReference type="SMART" id="SM00220">
    <property type="entry name" value="S_TKc"/>
    <property type="match status" value="1"/>
</dbReference>
<dbReference type="PROSITE" id="PS00108">
    <property type="entry name" value="PROTEIN_KINASE_ST"/>
    <property type="match status" value="1"/>
</dbReference>
<accession>A0AB40BVV5</accession>
<keyword evidence="4 14" id="KW-0812">Transmembrane</keyword>
<feature type="transmembrane region" description="Helical" evidence="14">
    <location>
        <begin position="283"/>
        <end position="305"/>
    </location>
</feature>
<dbReference type="InterPro" id="IPR000719">
    <property type="entry name" value="Prot_kinase_dom"/>
</dbReference>
<dbReference type="FunFam" id="3.30.200.20:FF:000142">
    <property type="entry name" value="Cysteine-rich receptor-like protein kinase 10"/>
    <property type="match status" value="1"/>
</dbReference>
<dbReference type="Pfam" id="PF07714">
    <property type="entry name" value="PK_Tyr_Ser-Thr"/>
    <property type="match status" value="1"/>
</dbReference>
<dbReference type="InterPro" id="IPR002902">
    <property type="entry name" value="GNK2"/>
</dbReference>
<keyword evidence="18" id="KW-1185">Reference proteome</keyword>
<feature type="binding site" evidence="13">
    <location>
        <position position="371"/>
    </location>
    <ligand>
        <name>ATP</name>
        <dbReference type="ChEBI" id="CHEBI:30616"/>
    </ligand>
</feature>
<dbReference type="Gene3D" id="3.30.200.20">
    <property type="entry name" value="Phosphorylase Kinase, domain 1"/>
    <property type="match status" value="1"/>
</dbReference>
<evidence type="ECO:0000256" key="12">
    <source>
        <dbReference type="ARBA" id="ARBA00023180"/>
    </source>
</evidence>
<dbReference type="InterPro" id="IPR017441">
    <property type="entry name" value="Protein_kinase_ATP_BS"/>
</dbReference>
<dbReference type="GO" id="GO:0006950">
    <property type="term" value="P:response to stress"/>
    <property type="evidence" value="ECO:0007669"/>
    <property type="project" value="UniProtKB-ARBA"/>
</dbReference>
<evidence type="ECO:0000256" key="2">
    <source>
        <dbReference type="ARBA" id="ARBA00022527"/>
    </source>
</evidence>
<dbReference type="PROSITE" id="PS00107">
    <property type="entry name" value="PROTEIN_KINASE_ATP"/>
    <property type="match status" value="1"/>
</dbReference>
<evidence type="ECO:0000256" key="8">
    <source>
        <dbReference type="ARBA" id="ARBA00022777"/>
    </source>
</evidence>
<keyword evidence="8" id="KW-0418">Kinase</keyword>
<feature type="signal peptide" evidence="15">
    <location>
        <begin position="1"/>
        <end position="29"/>
    </location>
</feature>
<keyword evidence="3" id="KW-0808">Transferase</keyword>
<dbReference type="RefSeq" id="XP_039131580.1">
    <property type="nucleotide sequence ID" value="XM_039275646.1"/>
</dbReference>